<evidence type="ECO:0000259" key="8">
    <source>
        <dbReference type="PROSITE" id="PS50240"/>
    </source>
</evidence>
<keyword evidence="1 6" id="KW-0645">Protease</keyword>
<evidence type="ECO:0000256" key="4">
    <source>
        <dbReference type="ARBA" id="ARBA00023145"/>
    </source>
</evidence>
<accession>A0AA40HEN8</accession>
<dbReference type="EMBL" id="JAULJE010000021">
    <property type="protein sequence ID" value="KAK1329887.1"/>
    <property type="molecule type" value="Genomic_DNA"/>
</dbReference>
<dbReference type="PANTHER" id="PTHR24271">
    <property type="entry name" value="KALLIKREIN-RELATED"/>
    <property type="match status" value="1"/>
</dbReference>
<reference evidence="9" key="1">
    <citation type="submission" date="2023-06" db="EMBL/GenBank/DDBJ databases">
        <title>Reference genome for the Northern bat (Eptesicus nilssonii), a most northern bat species.</title>
        <authorList>
            <person name="Laine V.N."/>
            <person name="Pulliainen A.T."/>
            <person name="Lilley T.M."/>
        </authorList>
    </citation>
    <scope>NUCLEOTIDE SEQUENCE</scope>
    <source>
        <strain evidence="9">BLF_Eptnil</strain>
        <tissue evidence="9">Kidney</tissue>
    </source>
</reference>
<evidence type="ECO:0000313" key="10">
    <source>
        <dbReference type="Proteomes" id="UP001177744"/>
    </source>
</evidence>
<dbReference type="SMART" id="SM00020">
    <property type="entry name" value="Tryp_SPc"/>
    <property type="match status" value="1"/>
</dbReference>
<dbReference type="GO" id="GO:0030141">
    <property type="term" value="C:secretory granule"/>
    <property type="evidence" value="ECO:0007669"/>
    <property type="project" value="TreeGrafter"/>
</dbReference>
<dbReference type="PANTHER" id="PTHR24271:SF57">
    <property type="entry name" value="KALLIKREIN-9"/>
    <property type="match status" value="1"/>
</dbReference>
<dbReference type="SUPFAM" id="SSF50494">
    <property type="entry name" value="Trypsin-like serine proteases"/>
    <property type="match status" value="1"/>
</dbReference>
<feature type="domain" description="Peptidase S1" evidence="8">
    <location>
        <begin position="46"/>
        <end position="272"/>
    </location>
</feature>
<keyword evidence="2 6" id="KW-0378">Hydrolase</keyword>
<dbReference type="PROSITE" id="PS00134">
    <property type="entry name" value="TRYPSIN_HIS"/>
    <property type="match status" value="1"/>
</dbReference>
<evidence type="ECO:0000256" key="5">
    <source>
        <dbReference type="ARBA" id="ARBA00023157"/>
    </source>
</evidence>
<feature type="chain" id="PRO_5041315673" description="Peptidase S1 domain-containing protein" evidence="7">
    <location>
        <begin position="43"/>
        <end position="274"/>
    </location>
</feature>
<name>A0AA40HEN8_CNENI</name>
<keyword evidence="7" id="KW-0732">Signal</keyword>
<evidence type="ECO:0000313" key="9">
    <source>
        <dbReference type="EMBL" id="KAK1329887.1"/>
    </source>
</evidence>
<sequence length="274" mass="30452">MAWLTIKKQGHQSQTPGPRHPEVMKLGFVCALLSLLAGNSWADTRAIGAQECHPNSQPWQAGLFFFTHLFCGATLISDRWLLTAAHCYKPYLWVRLGEHHLWKWEGPEQLFRVTDFFPHPGFNQDLRAQDHNNDIMLIRLPRKARLGPSRAAPQHQPDLRLPRHPVPHLRLGRRVQPHSGVPTHAAVCQHQHPGAQTLPAGISRPNLQAHALCRPVGGGPGSCQGDSGGPLVCHGTLAGVVSGGSEPCSRPRRPAVYSSVCHYVNWIRKTMKEY</sequence>
<dbReference type="Pfam" id="PF00089">
    <property type="entry name" value="Trypsin"/>
    <property type="match status" value="1"/>
</dbReference>
<dbReference type="InterPro" id="IPR043504">
    <property type="entry name" value="Peptidase_S1_PA_chymotrypsin"/>
</dbReference>
<evidence type="ECO:0000256" key="2">
    <source>
        <dbReference type="ARBA" id="ARBA00022801"/>
    </source>
</evidence>
<evidence type="ECO:0000256" key="6">
    <source>
        <dbReference type="RuleBase" id="RU363034"/>
    </source>
</evidence>
<gene>
    <name evidence="9" type="ORF">QTO34_010070</name>
</gene>
<keyword evidence="3 6" id="KW-0720">Serine protease</keyword>
<dbReference type="PRINTS" id="PR00722">
    <property type="entry name" value="CHYMOTRYPSIN"/>
</dbReference>
<dbReference type="PROSITE" id="PS00135">
    <property type="entry name" value="TRYPSIN_SER"/>
    <property type="match status" value="1"/>
</dbReference>
<organism evidence="9 10">
    <name type="scientific">Cnephaeus nilssonii</name>
    <name type="common">Northern bat</name>
    <name type="synonym">Eptesicus nilssonii</name>
    <dbReference type="NCBI Taxonomy" id="3371016"/>
    <lineage>
        <taxon>Eukaryota</taxon>
        <taxon>Metazoa</taxon>
        <taxon>Chordata</taxon>
        <taxon>Craniata</taxon>
        <taxon>Vertebrata</taxon>
        <taxon>Euteleostomi</taxon>
        <taxon>Mammalia</taxon>
        <taxon>Eutheria</taxon>
        <taxon>Laurasiatheria</taxon>
        <taxon>Chiroptera</taxon>
        <taxon>Yangochiroptera</taxon>
        <taxon>Vespertilionidae</taxon>
        <taxon>Cnephaeus</taxon>
    </lineage>
</organism>
<dbReference type="InterPro" id="IPR033116">
    <property type="entry name" value="TRYPSIN_SER"/>
</dbReference>
<dbReference type="InterPro" id="IPR001314">
    <property type="entry name" value="Peptidase_S1A"/>
</dbReference>
<evidence type="ECO:0000256" key="1">
    <source>
        <dbReference type="ARBA" id="ARBA00022670"/>
    </source>
</evidence>
<feature type="signal peptide" evidence="7">
    <location>
        <begin position="1"/>
        <end position="42"/>
    </location>
</feature>
<dbReference type="InterPro" id="IPR001254">
    <property type="entry name" value="Trypsin_dom"/>
</dbReference>
<dbReference type="InterPro" id="IPR018114">
    <property type="entry name" value="TRYPSIN_HIS"/>
</dbReference>
<dbReference type="GO" id="GO:0006508">
    <property type="term" value="P:proteolysis"/>
    <property type="evidence" value="ECO:0007669"/>
    <property type="project" value="UniProtKB-KW"/>
</dbReference>
<keyword evidence="4" id="KW-0865">Zymogen</keyword>
<protein>
    <recommendedName>
        <fullName evidence="8">Peptidase S1 domain-containing protein</fullName>
    </recommendedName>
</protein>
<evidence type="ECO:0000256" key="7">
    <source>
        <dbReference type="SAM" id="SignalP"/>
    </source>
</evidence>
<keyword evidence="5" id="KW-1015">Disulfide bond</keyword>
<dbReference type="GO" id="GO:0004252">
    <property type="term" value="F:serine-type endopeptidase activity"/>
    <property type="evidence" value="ECO:0007669"/>
    <property type="project" value="InterPro"/>
</dbReference>
<keyword evidence="10" id="KW-1185">Reference proteome</keyword>
<dbReference type="AlphaFoldDB" id="A0AA40HEN8"/>
<comment type="caution">
    <text evidence="9">The sequence shown here is derived from an EMBL/GenBank/DDBJ whole genome shotgun (WGS) entry which is preliminary data.</text>
</comment>
<dbReference type="PROSITE" id="PS50240">
    <property type="entry name" value="TRYPSIN_DOM"/>
    <property type="match status" value="1"/>
</dbReference>
<dbReference type="Proteomes" id="UP001177744">
    <property type="component" value="Unassembled WGS sequence"/>
</dbReference>
<dbReference type="InterPro" id="IPR009003">
    <property type="entry name" value="Peptidase_S1_PA"/>
</dbReference>
<proteinExistence type="predicted"/>
<dbReference type="CDD" id="cd00190">
    <property type="entry name" value="Tryp_SPc"/>
    <property type="match status" value="1"/>
</dbReference>
<dbReference type="FunFam" id="2.40.10.10:FF:000021">
    <property type="entry name" value="Kallikrein 1"/>
    <property type="match status" value="1"/>
</dbReference>
<evidence type="ECO:0000256" key="3">
    <source>
        <dbReference type="ARBA" id="ARBA00022825"/>
    </source>
</evidence>
<dbReference type="Gene3D" id="2.40.10.10">
    <property type="entry name" value="Trypsin-like serine proteases"/>
    <property type="match status" value="2"/>
</dbReference>